<name>A0ABV8JHZ3_9BACL</name>
<evidence type="ECO:0000313" key="1">
    <source>
        <dbReference type="EMBL" id="MFC4078153.1"/>
    </source>
</evidence>
<keyword evidence="2" id="KW-1185">Reference proteome</keyword>
<reference evidence="2" key="1">
    <citation type="journal article" date="2019" name="Int. J. Syst. Evol. Microbiol.">
        <title>The Global Catalogue of Microorganisms (GCM) 10K type strain sequencing project: providing services to taxonomists for standard genome sequencing and annotation.</title>
        <authorList>
            <consortium name="The Broad Institute Genomics Platform"/>
            <consortium name="The Broad Institute Genome Sequencing Center for Infectious Disease"/>
            <person name="Wu L."/>
            <person name="Ma J."/>
        </authorList>
    </citation>
    <scope>NUCLEOTIDE SEQUENCE [LARGE SCALE GENOMIC DNA]</scope>
    <source>
        <strain evidence="2">IBRC-M 10813</strain>
    </source>
</reference>
<organism evidence="1 2">
    <name type="scientific">Salinithrix halophila</name>
    <dbReference type="NCBI Taxonomy" id="1485204"/>
    <lineage>
        <taxon>Bacteria</taxon>
        <taxon>Bacillati</taxon>
        <taxon>Bacillota</taxon>
        <taxon>Bacilli</taxon>
        <taxon>Bacillales</taxon>
        <taxon>Thermoactinomycetaceae</taxon>
        <taxon>Salinithrix</taxon>
    </lineage>
</organism>
<dbReference type="Proteomes" id="UP001595843">
    <property type="component" value="Unassembled WGS sequence"/>
</dbReference>
<sequence>MTKRQVILITDGDRVAQETVEAVARRIGGRCISASAGNPTPLTGPELVELIRSAAYDPVLIMFDDCGSRWKGKGEKALEYVVSHPEVDVLGVVAVASNCPEVAGVSVHVALDREGRIVQHGVDKEGVELPEGPLRIYGDTVDVLNRFRFPLVVGIGDVGKMAHHDDRLWGAPVTTKAVHLIMEKSGLDIPVPH</sequence>
<proteinExistence type="predicted"/>
<dbReference type="RefSeq" id="WP_380705979.1">
    <property type="nucleotide sequence ID" value="NZ_JBHSAP010000018.1"/>
</dbReference>
<gene>
    <name evidence="1" type="ORF">ACFOUO_15245</name>
</gene>
<dbReference type="InterPro" id="IPR025914">
    <property type="entry name" value="SpoVAE"/>
</dbReference>
<protein>
    <submittedName>
        <fullName evidence="1">Stage V sporulation protein AE</fullName>
    </submittedName>
</protein>
<dbReference type="EMBL" id="JBHSAP010000018">
    <property type="protein sequence ID" value="MFC4078153.1"/>
    <property type="molecule type" value="Genomic_DNA"/>
</dbReference>
<comment type="caution">
    <text evidence="1">The sequence shown here is derived from an EMBL/GenBank/DDBJ whole genome shotgun (WGS) entry which is preliminary data.</text>
</comment>
<dbReference type="Pfam" id="PF14097">
    <property type="entry name" value="SpoVAE"/>
    <property type="match status" value="1"/>
</dbReference>
<accession>A0ABV8JHZ3</accession>
<evidence type="ECO:0000313" key="2">
    <source>
        <dbReference type="Proteomes" id="UP001595843"/>
    </source>
</evidence>